<reference evidence="2" key="1">
    <citation type="submission" date="2012-11" db="EMBL/GenBank/DDBJ databases">
        <authorList>
            <person name="Singh A."/>
            <person name="Pinnaka A.K."/>
            <person name="Vaidya B."/>
        </authorList>
    </citation>
    <scope>NUCLEOTIDE SEQUENCE [LARGE SCALE GENOMIC DNA]</scope>
    <source>
        <strain evidence="2">AK23</strain>
    </source>
</reference>
<comment type="caution">
    <text evidence="1">The sequence shown here is derived from an EMBL/GenBank/DDBJ whole genome shotgun (WGS) entry which is preliminary data.</text>
</comment>
<reference evidence="1 2" key="2">
    <citation type="journal article" date="2015" name="Syst. Appl. Microbiol.">
        <title>Nitrincola nitratireducens sp. nov. isolated from a haloalkaline crater lake.</title>
        <authorList>
            <person name="Singh A."/>
            <person name="Vaidya B."/>
            <person name="Tanuku N.R."/>
            <person name="Pinnaka A.K."/>
        </authorList>
    </citation>
    <scope>NUCLEOTIDE SEQUENCE [LARGE SCALE GENOMIC DNA]</scope>
    <source>
        <strain evidence="1 2">AK23</strain>
    </source>
</reference>
<dbReference type="AlphaFoldDB" id="W9VK37"/>
<sequence>MIFTAIKTDQININIVQIIFIVDKICIIDNHQR</sequence>
<proteinExistence type="predicted"/>
<name>W9VK37_9GAMM</name>
<keyword evidence="2" id="KW-1185">Reference proteome</keyword>
<accession>W9VK37</accession>
<evidence type="ECO:0000313" key="2">
    <source>
        <dbReference type="Proteomes" id="UP000019464"/>
    </source>
</evidence>
<dbReference type="Proteomes" id="UP000019464">
    <property type="component" value="Unassembled WGS sequence"/>
</dbReference>
<dbReference type="EMBL" id="AONB01000009">
    <property type="protein sequence ID" value="EXJ10915.1"/>
    <property type="molecule type" value="Genomic_DNA"/>
</dbReference>
<evidence type="ECO:0000313" key="1">
    <source>
        <dbReference type="EMBL" id="EXJ10915.1"/>
    </source>
</evidence>
<organism evidence="1 2">
    <name type="scientific">Nitrincola nitratireducens</name>
    <dbReference type="NCBI Taxonomy" id="1229521"/>
    <lineage>
        <taxon>Bacteria</taxon>
        <taxon>Pseudomonadati</taxon>
        <taxon>Pseudomonadota</taxon>
        <taxon>Gammaproteobacteria</taxon>
        <taxon>Oceanospirillales</taxon>
        <taxon>Oceanospirillaceae</taxon>
        <taxon>Nitrincola</taxon>
    </lineage>
</organism>
<gene>
    <name evidence="1" type="ORF">D791_02013</name>
</gene>
<protein>
    <submittedName>
        <fullName evidence="1">Uncharacterized protein</fullName>
    </submittedName>
</protein>